<reference evidence="1 2" key="1">
    <citation type="submission" date="2020-08" db="EMBL/GenBank/DDBJ databases">
        <title>Genomic Encyclopedia of Type Strains, Phase III (KMG-III): the genomes of soil and plant-associated and newly described type strains.</title>
        <authorList>
            <person name="Whitman W."/>
        </authorList>
    </citation>
    <scope>NUCLEOTIDE SEQUENCE [LARGE SCALE GENOMIC DNA]</scope>
    <source>
        <strain evidence="1 2">CECT 8075</strain>
    </source>
</reference>
<gene>
    <name evidence="1" type="ORF">FHS27_004444</name>
</gene>
<evidence type="ECO:0000313" key="1">
    <source>
        <dbReference type="EMBL" id="MBB3208612.1"/>
    </source>
</evidence>
<sequence>MGFRPVVAESPVWMAFPFIGGRASVSSDRSGIAMTAEAYRKGAREVHCGAFQAELQANPSTAFVVDANARASLYSHVSCGRG</sequence>
<comment type="caution">
    <text evidence="1">The sequence shown here is derived from an EMBL/GenBank/DDBJ whole genome shotgun (WGS) entry which is preliminary data.</text>
</comment>
<dbReference type="EMBL" id="JACHXU010000017">
    <property type="protein sequence ID" value="MBB3208612.1"/>
    <property type="molecule type" value="Genomic_DNA"/>
</dbReference>
<organism evidence="1 2">
    <name type="scientific">Aporhodopirellula rubra</name>
    <dbReference type="NCBI Taxonomy" id="980271"/>
    <lineage>
        <taxon>Bacteria</taxon>
        <taxon>Pseudomonadati</taxon>
        <taxon>Planctomycetota</taxon>
        <taxon>Planctomycetia</taxon>
        <taxon>Pirellulales</taxon>
        <taxon>Pirellulaceae</taxon>
        <taxon>Aporhodopirellula</taxon>
    </lineage>
</organism>
<accession>A0A7W5H6J1</accession>
<dbReference type="Proteomes" id="UP000536179">
    <property type="component" value="Unassembled WGS sequence"/>
</dbReference>
<dbReference type="AlphaFoldDB" id="A0A7W5H6J1"/>
<name>A0A7W5H6J1_9BACT</name>
<protein>
    <submittedName>
        <fullName evidence="1">Uncharacterized protein</fullName>
    </submittedName>
</protein>
<keyword evidence="2" id="KW-1185">Reference proteome</keyword>
<evidence type="ECO:0000313" key="2">
    <source>
        <dbReference type="Proteomes" id="UP000536179"/>
    </source>
</evidence>
<proteinExistence type="predicted"/>